<dbReference type="InterPro" id="IPR021109">
    <property type="entry name" value="Peptidase_aspartic_dom_sf"/>
</dbReference>
<name>A0ABN8B7A7_CHISP</name>
<dbReference type="SUPFAM" id="SSF50630">
    <property type="entry name" value="Acid proteases"/>
    <property type="match status" value="1"/>
</dbReference>
<keyword evidence="2" id="KW-1185">Reference proteome</keyword>
<dbReference type="Gene3D" id="2.40.70.10">
    <property type="entry name" value="Acid Proteases"/>
    <property type="match status" value="1"/>
</dbReference>
<sequence>MRLPHIELPELNAKFLINTGSTRSFVSPELVNKFFLNYKFYEPFEVISTHTRSTHNEVIEIPMLKTFKTPGIHKFYVYTVDKKYDGLIGSDLLIQLNANIDMKNKLLKTQNTEIPILYQPPYEIRLPPRSETRVKIPTNQTKGDALLNFKDFGKGVRMPSALITCKEGFAETILQNTSAEYIIISINKPFTVEQFTPTSIPVNRVSYKNGKQNIVADALSRIKVNAMENMLIVPIVREALIQVPQIQKSQ</sequence>
<reference evidence="1" key="1">
    <citation type="submission" date="2021-12" db="EMBL/GenBank/DDBJ databases">
        <authorList>
            <person name="King R."/>
        </authorList>
    </citation>
    <scope>NUCLEOTIDE SEQUENCE</scope>
</reference>
<accession>A0ABN8B7A7</accession>
<evidence type="ECO:0008006" key="3">
    <source>
        <dbReference type="Google" id="ProtNLM"/>
    </source>
</evidence>
<protein>
    <recommendedName>
        <fullName evidence="3">Peptidase A2 domain-containing protein</fullName>
    </recommendedName>
</protein>
<dbReference type="EMBL" id="OU963897">
    <property type="protein sequence ID" value="CAH0405414.1"/>
    <property type="molecule type" value="Genomic_DNA"/>
</dbReference>
<evidence type="ECO:0000313" key="2">
    <source>
        <dbReference type="Proteomes" id="UP001153292"/>
    </source>
</evidence>
<proteinExistence type="predicted"/>
<gene>
    <name evidence="1" type="ORF">CHILSU_LOCUS8779</name>
</gene>
<organism evidence="1 2">
    <name type="scientific">Chilo suppressalis</name>
    <name type="common">Asiatic rice borer moth</name>
    <dbReference type="NCBI Taxonomy" id="168631"/>
    <lineage>
        <taxon>Eukaryota</taxon>
        <taxon>Metazoa</taxon>
        <taxon>Ecdysozoa</taxon>
        <taxon>Arthropoda</taxon>
        <taxon>Hexapoda</taxon>
        <taxon>Insecta</taxon>
        <taxon>Pterygota</taxon>
        <taxon>Neoptera</taxon>
        <taxon>Endopterygota</taxon>
        <taxon>Lepidoptera</taxon>
        <taxon>Glossata</taxon>
        <taxon>Ditrysia</taxon>
        <taxon>Pyraloidea</taxon>
        <taxon>Crambidae</taxon>
        <taxon>Crambinae</taxon>
        <taxon>Chilo</taxon>
    </lineage>
</organism>
<dbReference type="Proteomes" id="UP001153292">
    <property type="component" value="Chromosome 4"/>
</dbReference>
<evidence type="ECO:0000313" key="1">
    <source>
        <dbReference type="EMBL" id="CAH0405414.1"/>
    </source>
</evidence>